<dbReference type="PANTHER" id="PTHR14187:SF82">
    <property type="entry name" value="FAMILY CHAPERONE, PUTATIVE (AFU_ORTHOLOGUE AFUA_7G08575)-RELATED"/>
    <property type="match status" value="1"/>
</dbReference>
<dbReference type="Gene3D" id="3.90.640.10">
    <property type="entry name" value="Actin, Chain A, domain 4"/>
    <property type="match status" value="1"/>
</dbReference>
<dbReference type="SUPFAM" id="SSF53067">
    <property type="entry name" value="Actin-like ATPase domain"/>
    <property type="match status" value="2"/>
</dbReference>
<dbReference type="InterPro" id="IPR013126">
    <property type="entry name" value="Hsp_70_fam"/>
</dbReference>
<keyword evidence="3" id="KW-0808">Transferase</keyword>
<organism evidence="3 4">
    <name type="scientific">Neonectria punicea</name>
    <dbReference type="NCBI Taxonomy" id="979145"/>
    <lineage>
        <taxon>Eukaryota</taxon>
        <taxon>Fungi</taxon>
        <taxon>Dikarya</taxon>
        <taxon>Ascomycota</taxon>
        <taxon>Pezizomycotina</taxon>
        <taxon>Sordariomycetes</taxon>
        <taxon>Hypocreomycetidae</taxon>
        <taxon>Hypocreales</taxon>
        <taxon>Nectriaceae</taxon>
        <taxon>Neonectria</taxon>
    </lineage>
</organism>
<reference evidence="3 4" key="1">
    <citation type="journal article" date="2025" name="Microbiol. Resour. Announc.">
        <title>Draft genome sequences for Neonectria magnoliae and Neonectria punicea, canker pathogens of Liriodendron tulipifera and Acer saccharum in West Virginia.</title>
        <authorList>
            <person name="Petronek H.M."/>
            <person name="Kasson M.T."/>
            <person name="Metheny A.M."/>
            <person name="Stauder C.M."/>
            <person name="Lovett B."/>
            <person name="Lynch S.C."/>
            <person name="Garnas J.R."/>
            <person name="Kasson L.R."/>
            <person name="Stajich J.E."/>
        </authorList>
    </citation>
    <scope>NUCLEOTIDE SEQUENCE [LARGE SCALE GENOMIC DNA]</scope>
    <source>
        <strain evidence="3 4">NRRL 64653</strain>
    </source>
</reference>
<dbReference type="PANTHER" id="PTHR14187">
    <property type="entry name" value="ALPHA KINASE/ELONGATION FACTOR 2 KINASE"/>
    <property type="match status" value="1"/>
</dbReference>
<evidence type="ECO:0000256" key="1">
    <source>
        <dbReference type="ARBA" id="ARBA00022741"/>
    </source>
</evidence>
<dbReference type="InterPro" id="IPR043129">
    <property type="entry name" value="ATPase_NBD"/>
</dbReference>
<sequence length="779" mass="86905">MSDRRIIVSIDFGTTYSGVAWAETTRPDVQHVVSNWPSVDSFKSSPKVPTELRKVATGWQWGFQIPESAKRSRFFKLYVYRPSESRCPGLIRDHTTTRDGESAVDLTKTYLKCLHTHFISELEKRLSPSIVQSTPMDFVVTVPAIWSPAAKQSTERAAAMAGFCGNQRIQLISEPEAAALYTLKNLSPSTLKVGRKFIVCDAGGGTVDLISYEVTQVGKLEMKEVTEGTGGKCGSSMLNMRFRRHLKQTHGDKYWTDTRLVAALNEFESFKKTFSPKGEPLNIKVDPILGLKRNRYTMPQSDMKTKIFEPIMKDVVCLVKEQISMAGGKVSAVVLVGGFGQSKYLKSQVRDAIGGGTEVLQPESGWTAVVKGAAIYGLGRYQPALTHVTVASRVARRSYGTCLMTKYDLMRHNPKEAFWSEKEQENVVVEMCWFIQKGESYPEGKPSIIEYQCDVPVMLGHTPQTDIDIYSNDDDAKAPVHFSATTRHMGTLSLNLNKIPIAVLRRAKQRRMGWHRYYCLSGVIEARYGSANITYTIKLGVCPAMSVASPSELQLSYRSPYHNAHESHDATCIMAGESFSRAFVPGPGGPSDGHSIAGPPPSTLAAQLVENISASTKSSKSDENSELKGLFAVIQHVKDDPALLKTPKERVENNHMLIYVYSRVVLEGIKFDDPFLDRTHVQAEGLKAINFLRFAIKETPTVLAYKPEEEGFLFRGREPLWIWLFPQLFRLLGHPQCIELVTSIESLLQYFLLVVAQTSDLWDLAPGMVLYLRTILSSE</sequence>
<accession>A0ABR1GTZ4</accession>
<protein>
    <submittedName>
        <fullName evidence="3">Serine/threonine-protein kinase M1</fullName>
        <ecNumber evidence="3">2.7.11.1</ecNumber>
    </submittedName>
</protein>
<name>A0ABR1GTZ4_9HYPO</name>
<dbReference type="EC" id="2.7.11.1" evidence="3"/>
<dbReference type="CDD" id="cd10170">
    <property type="entry name" value="ASKHA_NBD_HSP70"/>
    <property type="match status" value="1"/>
</dbReference>
<keyword evidence="1" id="KW-0547">Nucleotide-binding</keyword>
<dbReference type="EMBL" id="JAZAVJ010000171">
    <property type="protein sequence ID" value="KAK7408848.1"/>
    <property type="molecule type" value="Genomic_DNA"/>
</dbReference>
<evidence type="ECO:0000256" key="2">
    <source>
        <dbReference type="ARBA" id="ARBA00022840"/>
    </source>
</evidence>
<keyword evidence="4" id="KW-1185">Reference proteome</keyword>
<dbReference type="PRINTS" id="PR00301">
    <property type="entry name" value="HEATSHOCK70"/>
</dbReference>
<comment type="caution">
    <text evidence="3">The sequence shown here is derived from an EMBL/GenBank/DDBJ whole genome shotgun (WGS) entry which is preliminary data.</text>
</comment>
<proteinExistence type="predicted"/>
<dbReference type="GO" id="GO:0004674">
    <property type="term" value="F:protein serine/threonine kinase activity"/>
    <property type="evidence" value="ECO:0007669"/>
    <property type="project" value="UniProtKB-EC"/>
</dbReference>
<gene>
    <name evidence="3" type="primary">MEC1_1</name>
    <name evidence="3" type="ORF">QQX98_008970</name>
</gene>
<keyword evidence="2" id="KW-0067">ATP-binding</keyword>
<dbReference type="Proteomes" id="UP001498476">
    <property type="component" value="Unassembled WGS sequence"/>
</dbReference>
<evidence type="ECO:0000313" key="4">
    <source>
        <dbReference type="Proteomes" id="UP001498476"/>
    </source>
</evidence>
<evidence type="ECO:0000313" key="3">
    <source>
        <dbReference type="EMBL" id="KAK7408848.1"/>
    </source>
</evidence>
<dbReference type="Pfam" id="PF00012">
    <property type="entry name" value="HSP70"/>
    <property type="match status" value="1"/>
</dbReference>
<keyword evidence="3" id="KW-0418">Kinase</keyword>
<dbReference type="Gene3D" id="3.30.420.40">
    <property type="match status" value="2"/>
</dbReference>